<proteinExistence type="inferred from homology"/>
<dbReference type="GO" id="GO:0009253">
    <property type="term" value="P:peptidoglycan catabolic process"/>
    <property type="evidence" value="ECO:0007669"/>
    <property type="project" value="InterPro"/>
</dbReference>
<dbReference type="EC" id="3.2.1.17" evidence="2"/>
<dbReference type="SUPFAM" id="SSF51445">
    <property type="entry name" value="(Trans)glycosidases"/>
    <property type="match status" value="1"/>
</dbReference>
<comment type="similarity">
    <text evidence="1">Belongs to the glycosyl hydrolase 25 family.</text>
</comment>
<gene>
    <name evidence="2" type="ORF">OBE_04456</name>
</gene>
<evidence type="ECO:0000256" key="1">
    <source>
        <dbReference type="ARBA" id="ARBA00010646"/>
    </source>
</evidence>
<dbReference type="EMBL" id="AJWZ01003028">
    <property type="protein sequence ID" value="EKC69344.1"/>
    <property type="molecule type" value="Genomic_DNA"/>
</dbReference>
<dbReference type="GO" id="GO:0003796">
    <property type="term" value="F:lysozyme activity"/>
    <property type="evidence" value="ECO:0007669"/>
    <property type="project" value="UniProtKB-EC"/>
</dbReference>
<dbReference type="AlphaFoldDB" id="K1TP17"/>
<keyword evidence="2" id="KW-0326">Glycosidase</keyword>
<comment type="caution">
    <text evidence="2">The sequence shown here is derived from an EMBL/GenBank/DDBJ whole genome shotgun (WGS) entry which is preliminary data.</text>
</comment>
<dbReference type="Gene3D" id="3.20.20.80">
    <property type="entry name" value="Glycosidases"/>
    <property type="match status" value="1"/>
</dbReference>
<dbReference type="InterPro" id="IPR002053">
    <property type="entry name" value="Glyco_hydro_25"/>
</dbReference>
<dbReference type="PROSITE" id="PS51904">
    <property type="entry name" value="GLYCOSYL_HYDROL_F25_2"/>
    <property type="match status" value="1"/>
</dbReference>
<organism evidence="2">
    <name type="scientific">human gut metagenome</name>
    <dbReference type="NCBI Taxonomy" id="408170"/>
    <lineage>
        <taxon>unclassified sequences</taxon>
        <taxon>metagenomes</taxon>
        <taxon>organismal metagenomes</taxon>
    </lineage>
</organism>
<protein>
    <submittedName>
        <fullName evidence="2">Glycoside hydrolase, family 25</fullName>
        <ecNumber evidence="2">3.2.1.17</ecNumber>
    </submittedName>
</protein>
<accession>K1TP17</accession>
<evidence type="ECO:0000313" key="2">
    <source>
        <dbReference type="EMBL" id="EKC69344.1"/>
    </source>
</evidence>
<sequence>MEAKYKGIDVSKWQGDINWEKVRASGVEFA</sequence>
<dbReference type="Pfam" id="PF01183">
    <property type="entry name" value="Glyco_hydro_25"/>
    <property type="match status" value="1"/>
</dbReference>
<feature type="non-terminal residue" evidence="2">
    <location>
        <position position="30"/>
    </location>
</feature>
<keyword evidence="2" id="KW-0378">Hydrolase</keyword>
<dbReference type="GO" id="GO:0016998">
    <property type="term" value="P:cell wall macromolecule catabolic process"/>
    <property type="evidence" value="ECO:0007669"/>
    <property type="project" value="InterPro"/>
</dbReference>
<reference evidence="2" key="1">
    <citation type="journal article" date="2013" name="Environ. Microbiol.">
        <title>Microbiota from the distal guts of lean and obese adolescents exhibit partial functional redundancy besides clear differences in community structure.</title>
        <authorList>
            <person name="Ferrer M."/>
            <person name="Ruiz A."/>
            <person name="Lanza F."/>
            <person name="Haange S.B."/>
            <person name="Oberbach A."/>
            <person name="Till H."/>
            <person name="Bargiela R."/>
            <person name="Campoy C."/>
            <person name="Segura M.T."/>
            <person name="Richter M."/>
            <person name="von Bergen M."/>
            <person name="Seifert J."/>
            <person name="Suarez A."/>
        </authorList>
    </citation>
    <scope>NUCLEOTIDE SEQUENCE</scope>
</reference>
<dbReference type="InterPro" id="IPR017853">
    <property type="entry name" value="GH"/>
</dbReference>
<name>K1TP17_9ZZZZ</name>